<dbReference type="InterPro" id="IPR052436">
    <property type="entry name" value="LTO1_adapter"/>
</dbReference>
<evidence type="ECO:0008006" key="2">
    <source>
        <dbReference type="Google" id="ProtNLM"/>
    </source>
</evidence>
<reference evidence="1" key="1">
    <citation type="submission" date="2021-01" db="EMBL/GenBank/DDBJ databases">
        <authorList>
            <person name="Corre E."/>
            <person name="Pelletier E."/>
            <person name="Niang G."/>
            <person name="Scheremetjew M."/>
            <person name="Finn R."/>
            <person name="Kale V."/>
            <person name="Holt S."/>
            <person name="Cochrane G."/>
            <person name="Meng A."/>
            <person name="Brown T."/>
            <person name="Cohen L."/>
        </authorList>
    </citation>
    <scope>NUCLEOTIDE SEQUENCE</scope>
    <source>
        <strain evidence="1">CCMP1661</strain>
    </source>
</reference>
<gene>
    <name evidence="1" type="ORF">FJAP1339_LOCUS10078</name>
</gene>
<dbReference type="PANTHER" id="PTHR28532:SF1">
    <property type="entry name" value="ORAL CANCER OVEREXPRESSED 1"/>
    <property type="match status" value="1"/>
</dbReference>
<protein>
    <recommendedName>
        <fullName evidence="2">Essential protein Yae1 N-terminal domain-containing protein</fullName>
    </recommendedName>
</protein>
<accession>A0A7S2V746</accession>
<dbReference type="PANTHER" id="PTHR28532">
    <property type="entry name" value="GEO13458P1"/>
    <property type="match status" value="1"/>
</dbReference>
<dbReference type="EMBL" id="HBHR01019856">
    <property type="protein sequence ID" value="CAD9871258.1"/>
    <property type="molecule type" value="Transcribed_RNA"/>
</dbReference>
<proteinExistence type="predicted"/>
<sequence length="150" mass="16651">MAALLNSEVSLPDIFDDVLNLESKWVSSGVEQGCIDGRDQGIAEGKLLGSKVGRKMGEELGFYDGFCNTWLVIAELFPGTVDRRALRSLESMQEKLAEIPAENVEGVDFEGKIQLVRAKFKVVNSLLKTNVKYQPQIQEQVQQPPADFSF</sequence>
<name>A0A7S2V746_9STRA</name>
<organism evidence="1">
    <name type="scientific">Fibrocapsa japonica</name>
    <dbReference type="NCBI Taxonomy" id="94617"/>
    <lineage>
        <taxon>Eukaryota</taxon>
        <taxon>Sar</taxon>
        <taxon>Stramenopiles</taxon>
        <taxon>Ochrophyta</taxon>
        <taxon>Raphidophyceae</taxon>
        <taxon>Chattonellales</taxon>
        <taxon>Chattonellaceae</taxon>
        <taxon>Fibrocapsa</taxon>
    </lineage>
</organism>
<evidence type="ECO:0000313" key="1">
    <source>
        <dbReference type="EMBL" id="CAD9871258.1"/>
    </source>
</evidence>
<dbReference type="AlphaFoldDB" id="A0A7S2V746"/>